<gene>
    <name evidence="4" type="ORF">LRI_1911</name>
</gene>
<dbReference type="HOGENOM" id="CLU_3100239_0_0_9"/>
<dbReference type="PATRIC" id="fig|1340495.3.peg.1914"/>
<dbReference type="InterPro" id="IPR015422">
    <property type="entry name" value="PyrdxlP-dep_Trfase_small"/>
</dbReference>
<evidence type="ECO:0000313" key="4">
    <source>
        <dbReference type="EMBL" id="AGO00121.1"/>
    </source>
</evidence>
<sequence>MKETIYLDHAAMTPMAPEVIDVMTKALNENYGNASSIHQLGKKNRGPLSIK</sequence>
<name>R9WMX2_LIMRT</name>
<dbReference type="KEGG" id="lrt:LRI_1911"/>
<dbReference type="EMBL" id="CP006012">
    <property type="protein sequence ID" value="AGO00121.1"/>
    <property type="molecule type" value="Genomic_DNA"/>
</dbReference>
<reference evidence="4 5" key="1">
    <citation type="submission" date="2013-06" db="EMBL/GenBank/DDBJ databases">
        <title>The Complete Genome Sequence of Lactobacillus reuteri I5007, a Probiotic Strain Isolated from Healthy Pig.</title>
        <authorList>
            <person name="Hou C."/>
            <person name="Qiao S."/>
            <person name="Zeng X."/>
            <person name="Ma X."/>
            <person name="Yang F."/>
        </authorList>
    </citation>
    <scope>NUCLEOTIDE SEQUENCE [LARGE SCALE GENOMIC DNA]</scope>
    <source>
        <strain evidence="4 5">I5007</strain>
        <plasmid evidence="4 5">pLRI01</plasmid>
    </source>
</reference>
<comment type="catalytic activity">
    <reaction evidence="2">
        <text>(sulfur carrier)-H + L-cysteine = (sulfur carrier)-SH + L-alanine</text>
        <dbReference type="Rhea" id="RHEA:43892"/>
        <dbReference type="Rhea" id="RHEA-COMP:14737"/>
        <dbReference type="Rhea" id="RHEA-COMP:14739"/>
        <dbReference type="ChEBI" id="CHEBI:29917"/>
        <dbReference type="ChEBI" id="CHEBI:35235"/>
        <dbReference type="ChEBI" id="CHEBI:57972"/>
        <dbReference type="ChEBI" id="CHEBI:64428"/>
        <dbReference type="EC" id="2.8.1.7"/>
    </reaction>
</comment>
<evidence type="ECO:0000313" key="5">
    <source>
        <dbReference type="Proteomes" id="UP000014360"/>
    </source>
</evidence>
<comment type="cofactor">
    <cofactor evidence="1">
        <name>pyridoxal 5'-phosphate</name>
        <dbReference type="ChEBI" id="CHEBI:597326"/>
    </cofactor>
</comment>
<evidence type="ECO:0000259" key="3">
    <source>
        <dbReference type="Pfam" id="PF00266"/>
    </source>
</evidence>
<accession>R9WMX2</accession>
<dbReference type="GO" id="GO:0031071">
    <property type="term" value="F:cysteine desulfurase activity"/>
    <property type="evidence" value="ECO:0007669"/>
    <property type="project" value="UniProtKB-EC"/>
</dbReference>
<dbReference type="PANTHER" id="PTHR11601:SF34">
    <property type="entry name" value="CYSTEINE DESULFURASE"/>
    <property type="match status" value="1"/>
</dbReference>
<evidence type="ECO:0000256" key="1">
    <source>
        <dbReference type="ARBA" id="ARBA00001933"/>
    </source>
</evidence>
<dbReference type="InterPro" id="IPR015424">
    <property type="entry name" value="PyrdxlP-dep_Trfase"/>
</dbReference>
<dbReference type="InterPro" id="IPR000192">
    <property type="entry name" value="Aminotrans_V_dom"/>
</dbReference>
<keyword evidence="4" id="KW-0614">Plasmid</keyword>
<dbReference type="SUPFAM" id="SSF53383">
    <property type="entry name" value="PLP-dependent transferases"/>
    <property type="match status" value="1"/>
</dbReference>
<dbReference type="Gene3D" id="3.90.1150.10">
    <property type="entry name" value="Aspartate Aminotransferase, domain 1"/>
    <property type="match status" value="1"/>
</dbReference>
<dbReference type="PANTHER" id="PTHR11601">
    <property type="entry name" value="CYSTEINE DESULFURYLASE FAMILY MEMBER"/>
    <property type="match status" value="1"/>
</dbReference>
<dbReference type="AlphaFoldDB" id="R9WMX2"/>
<dbReference type="Proteomes" id="UP000014360">
    <property type="component" value="Plasmid pLRI01"/>
</dbReference>
<evidence type="ECO:0000256" key="2">
    <source>
        <dbReference type="ARBA" id="ARBA00050776"/>
    </source>
</evidence>
<protein>
    <submittedName>
        <fullName evidence="4">Cysteine desulfurase</fullName>
    </submittedName>
</protein>
<dbReference type="Gene3D" id="1.10.260.50">
    <property type="match status" value="1"/>
</dbReference>
<geneLocation type="plasmid" evidence="4 5">
    <name>pLRI01</name>
</geneLocation>
<proteinExistence type="predicted"/>
<dbReference type="Pfam" id="PF00266">
    <property type="entry name" value="Aminotran_5"/>
    <property type="match status" value="1"/>
</dbReference>
<feature type="domain" description="Aminotransferase class V" evidence="3">
    <location>
        <begin position="5"/>
        <end position="43"/>
    </location>
</feature>
<dbReference type="RefSeq" id="WP_016497277.1">
    <property type="nucleotide sequence ID" value="NC_021503.1"/>
</dbReference>
<organism evidence="4 5">
    <name type="scientific">Limosilactobacillus reuteri I5007</name>
    <dbReference type="NCBI Taxonomy" id="1340495"/>
    <lineage>
        <taxon>Bacteria</taxon>
        <taxon>Bacillati</taxon>
        <taxon>Bacillota</taxon>
        <taxon>Bacilli</taxon>
        <taxon>Lactobacillales</taxon>
        <taxon>Lactobacillaceae</taxon>
        <taxon>Limosilactobacillus</taxon>
    </lineage>
</organism>